<gene>
    <name evidence="1" type="ORF">M2280_001322</name>
</gene>
<keyword evidence="2" id="KW-1185">Reference proteome</keyword>
<sequence>MFDLSFTYSSDIVKFGSVDLVGTFAKYLNALSVTPNPF</sequence>
<name>A0ABT6M726_9NOCA</name>
<evidence type="ECO:0000313" key="1">
    <source>
        <dbReference type="EMBL" id="MDH6280110.1"/>
    </source>
</evidence>
<dbReference type="EMBL" id="JARXVC010000003">
    <property type="protein sequence ID" value="MDH6280110.1"/>
    <property type="molecule type" value="Genomic_DNA"/>
</dbReference>
<evidence type="ECO:0000313" key="2">
    <source>
        <dbReference type="Proteomes" id="UP001160334"/>
    </source>
</evidence>
<proteinExistence type="predicted"/>
<dbReference type="Proteomes" id="UP001160334">
    <property type="component" value="Unassembled WGS sequence"/>
</dbReference>
<comment type="caution">
    <text evidence="1">The sequence shown here is derived from an EMBL/GenBank/DDBJ whole genome shotgun (WGS) entry which is preliminary data.</text>
</comment>
<protein>
    <submittedName>
        <fullName evidence="1">Uncharacterized protein</fullName>
    </submittedName>
</protein>
<accession>A0ABT6M726</accession>
<reference evidence="1 2" key="1">
    <citation type="submission" date="2023-04" db="EMBL/GenBank/DDBJ databases">
        <title>Forest soil microbial communities from Buena Vista Peninsula, Colon Province, Panama.</title>
        <authorList>
            <person name="Bouskill N."/>
        </authorList>
    </citation>
    <scope>NUCLEOTIDE SEQUENCE [LARGE SCALE GENOMIC DNA]</scope>
    <source>
        <strain evidence="1 2">CFH S0262</strain>
    </source>
</reference>
<organism evidence="1 2">
    <name type="scientific">Prescottella agglutinans</name>
    <dbReference type="NCBI Taxonomy" id="1644129"/>
    <lineage>
        <taxon>Bacteria</taxon>
        <taxon>Bacillati</taxon>
        <taxon>Actinomycetota</taxon>
        <taxon>Actinomycetes</taxon>
        <taxon>Mycobacteriales</taxon>
        <taxon>Nocardiaceae</taxon>
        <taxon>Prescottella</taxon>
    </lineage>
</organism>